<dbReference type="GO" id="GO:0046872">
    <property type="term" value="F:metal ion binding"/>
    <property type="evidence" value="ECO:0007669"/>
    <property type="project" value="UniProtKB-KW"/>
</dbReference>
<evidence type="ECO:0000256" key="6">
    <source>
        <dbReference type="ARBA" id="ARBA00023239"/>
    </source>
</evidence>
<dbReference type="PANTHER" id="PTHR11236:SF48">
    <property type="entry name" value="ISOCHORISMATE SYNTHASE MENF"/>
    <property type="match status" value="1"/>
</dbReference>
<comment type="catalytic activity">
    <reaction evidence="8">
        <text>chorismate + L-glutamine = anthranilate + pyruvate + L-glutamate + H(+)</text>
        <dbReference type="Rhea" id="RHEA:21732"/>
        <dbReference type="ChEBI" id="CHEBI:15361"/>
        <dbReference type="ChEBI" id="CHEBI:15378"/>
        <dbReference type="ChEBI" id="CHEBI:16567"/>
        <dbReference type="ChEBI" id="CHEBI:29748"/>
        <dbReference type="ChEBI" id="CHEBI:29985"/>
        <dbReference type="ChEBI" id="CHEBI:58359"/>
        <dbReference type="EC" id="4.1.3.27"/>
    </reaction>
</comment>
<dbReference type="InterPro" id="IPR005801">
    <property type="entry name" value="ADC_synthase"/>
</dbReference>
<dbReference type="Pfam" id="PF04715">
    <property type="entry name" value="Anth_synt_I_N"/>
    <property type="match status" value="1"/>
</dbReference>
<evidence type="ECO:0000313" key="12">
    <source>
        <dbReference type="Proteomes" id="UP001321786"/>
    </source>
</evidence>
<evidence type="ECO:0000256" key="5">
    <source>
        <dbReference type="ARBA" id="ARBA00022842"/>
    </source>
</evidence>
<dbReference type="GO" id="GO:0000162">
    <property type="term" value="P:L-tryptophan biosynthetic process"/>
    <property type="evidence" value="ECO:0007669"/>
    <property type="project" value="TreeGrafter"/>
</dbReference>
<evidence type="ECO:0000256" key="2">
    <source>
        <dbReference type="ARBA" id="ARBA00011575"/>
    </source>
</evidence>
<comment type="function">
    <text evidence="7">Part of a heterotetrameric complex that catalyzes the two-step biosynthesis of anthranilate, an intermediate in the biosynthesis of L-tryptophan. In the first step, the glutamine-binding beta subunit (TrpG) of anthranilate synthase (AS) provides the glutamine amidotransferase activity which generates ammonia as a substrate that, along with chorismate, is used in the second step, catalyzed by the large alpha subunit of AS (TrpE) to produce anthranilate. In the absence of TrpG, TrpE can synthesize anthranilate directly from chorismate and high concentrations of ammonia.</text>
</comment>
<evidence type="ECO:0000313" key="11">
    <source>
        <dbReference type="EMBL" id="BEP28859.1"/>
    </source>
</evidence>
<dbReference type="Pfam" id="PF00425">
    <property type="entry name" value="Chorismate_bind"/>
    <property type="match status" value="1"/>
</dbReference>
<feature type="domain" description="Anthranilate synthase component I N-terminal" evidence="10">
    <location>
        <begin position="17"/>
        <end position="151"/>
    </location>
</feature>
<dbReference type="InterPro" id="IPR019999">
    <property type="entry name" value="Anth_synth_I-like"/>
</dbReference>
<dbReference type="InterPro" id="IPR006805">
    <property type="entry name" value="Anth_synth_I_N"/>
</dbReference>
<keyword evidence="4" id="KW-0479">Metal-binding</keyword>
<keyword evidence="5" id="KW-0460">Magnesium</keyword>
<dbReference type="GO" id="GO:0004049">
    <property type="term" value="F:anthranilate synthase activity"/>
    <property type="evidence" value="ECO:0007669"/>
    <property type="project" value="UniProtKB-EC"/>
</dbReference>
<protein>
    <recommendedName>
        <fullName evidence="3">Anthranilate synthase component 1</fullName>
    </recommendedName>
</protein>
<gene>
    <name evidence="11" type="primary">trpE</name>
    <name evidence="11" type="ORF">HLPR_11900</name>
</gene>
<dbReference type="AlphaFoldDB" id="A0AAU9ELF1"/>
<evidence type="ECO:0000256" key="7">
    <source>
        <dbReference type="ARBA" id="ARBA00025634"/>
    </source>
</evidence>
<sequence length="489" mass="56271">MEVKTNYKIINGKNYSLVEIYENLHDNLSFIFEGNKGKFSYFGRNPIGRIVSENDELNYYKYSDKSPFESEIKEGNVFENLRKYLEFNFYEEKLDHVEFKGGYIGFVSYDSIKNIEEIKINNKKDIDIPEIDLMLYDEVICYDNFKNDIYIIVNSYVENSVQYIDERIDKIEDEIRKIKCKTNFKIKIKLESENKENTHISLNGKENEKINNIDISNIKFLTSKSKFIDNVKLAKEYIKNGDIFQVVLSRKAVIKCEEKGFNIYKKLRKVNFSDYMFYINFGTYEVLGSSPEILAKKIKNKIYSCPIAGTRKRGISDLEDKNNESELLNDSKEKSEHNMLVDLSRNDIGRVSKFGKVSLKKYMNVEKFSYVMHLVSLVEGELKDGLDSIDVLTSCMPAGTVSGAPKIRAMEIIEELEENRRGFYAGGVGFFSFDGNMDLCIAIRSALIKGGEIFVQAGAGIVAESTPEKEFIETEDKLKSIITALKMVN</sequence>
<dbReference type="RefSeq" id="WP_338537162.1">
    <property type="nucleotide sequence ID" value="NZ_AP028654.1"/>
</dbReference>
<evidence type="ECO:0000256" key="8">
    <source>
        <dbReference type="ARBA" id="ARBA00047683"/>
    </source>
</evidence>
<keyword evidence="12" id="KW-1185">Reference proteome</keyword>
<evidence type="ECO:0000259" key="10">
    <source>
        <dbReference type="Pfam" id="PF04715"/>
    </source>
</evidence>
<name>A0AAU9ELF1_9FIRM</name>
<reference evidence="11 12" key="1">
    <citation type="submission" date="2023-08" db="EMBL/GenBank/DDBJ databases">
        <title>Helicovermis profunda gen. nov., sp. nov., a novel mesophilic, fermentative bacterium within the Bacillota from a deep-sea hydrothermal vent chimney.</title>
        <authorList>
            <person name="Miyazaki U."/>
            <person name="Mizutani D."/>
            <person name="Hashimoto Y."/>
            <person name="Tame A."/>
            <person name="Sawayama S."/>
            <person name="Miyazaki J."/>
            <person name="Takai K."/>
            <person name="Nakagawa S."/>
        </authorList>
    </citation>
    <scope>NUCLEOTIDE SEQUENCE [LARGE SCALE GENOMIC DNA]</scope>
    <source>
        <strain evidence="11 12">S502</strain>
    </source>
</reference>
<comment type="subunit">
    <text evidence="2">Heterotetramer consisting of two non-identical subunits: a beta subunit (TrpG) and a large alpha subunit (TrpE).</text>
</comment>
<dbReference type="PRINTS" id="PR00095">
    <property type="entry name" value="ANTSNTHASEI"/>
</dbReference>
<evidence type="ECO:0000259" key="9">
    <source>
        <dbReference type="Pfam" id="PF00425"/>
    </source>
</evidence>
<dbReference type="InterPro" id="IPR015890">
    <property type="entry name" value="Chorismate_C"/>
</dbReference>
<accession>A0AAU9ELF1</accession>
<feature type="domain" description="Chorismate-utilising enzyme C-terminal" evidence="9">
    <location>
        <begin position="224"/>
        <end position="477"/>
    </location>
</feature>
<dbReference type="SUPFAM" id="SSF56322">
    <property type="entry name" value="ADC synthase"/>
    <property type="match status" value="1"/>
</dbReference>
<dbReference type="Gene3D" id="3.60.120.10">
    <property type="entry name" value="Anthranilate synthase"/>
    <property type="match status" value="1"/>
</dbReference>
<dbReference type="Proteomes" id="UP001321786">
    <property type="component" value="Chromosome"/>
</dbReference>
<proteinExistence type="predicted"/>
<comment type="cofactor">
    <cofactor evidence="1">
        <name>Mg(2+)</name>
        <dbReference type="ChEBI" id="CHEBI:18420"/>
    </cofactor>
</comment>
<organism evidence="11 12">
    <name type="scientific">Helicovermis profundi</name>
    <dbReference type="NCBI Taxonomy" id="3065157"/>
    <lineage>
        <taxon>Bacteria</taxon>
        <taxon>Bacillati</taxon>
        <taxon>Bacillota</taxon>
        <taxon>Clostridia</taxon>
        <taxon>Helicovermis</taxon>
    </lineage>
</organism>
<evidence type="ECO:0000256" key="4">
    <source>
        <dbReference type="ARBA" id="ARBA00022723"/>
    </source>
</evidence>
<evidence type="ECO:0000256" key="3">
    <source>
        <dbReference type="ARBA" id="ARBA00020653"/>
    </source>
</evidence>
<dbReference type="PANTHER" id="PTHR11236">
    <property type="entry name" value="AMINOBENZOATE/ANTHRANILATE SYNTHASE"/>
    <property type="match status" value="1"/>
</dbReference>
<evidence type="ECO:0000256" key="1">
    <source>
        <dbReference type="ARBA" id="ARBA00001946"/>
    </source>
</evidence>
<keyword evidence="6" id="KW-0456">Lyase</keyword>
<dbReference type="EMBL" id="AP028654">
    <property type="protein sequence ID" value="BEP28859.1"/>
    <property type="molecule type" value="Genomic_DNA"/>
</dbReference>
<dbReference type="KEGG" id="hprf:HLPR_11900"/>